<dbReference type="CDD" id="cd00146">
    <property type="entry name" value="PKD"/>
    <property type="match status" value="1"/>
</dbReference>
<feature type="domain" description="PKD" evidence="4">
    <location>
        <begin position="666"/>
        <end position="705"/>
    </location>
</feature>
<evidence type="ECO:0000256" key="2">
    <source>
        <dbReference type="SAM" id="Phobius"/>
    </source>
</evidence>
<comment type="caution">
    <text evidence="5">The sequence shown here is derived from an EMBL/GenBank/DDBJ whole genome shotgun (WGS) entry which is preliminary data.</text>
</comment>
<feature type="region of interest" description="Disordered" evidence="1">
    <location>
        <begin position="1559"/>
        <end position="1796"/>
    </location>
</feature>
<keyword evidence="3" id="KW-0732">Signal</keyword>
<keyword evidence="2" id="KW-1133">Transmembrane helix</keyword>
<feature type="transmembrane region" description="Helical" evidence="2">
    <location>
        <begin position="1431"/>
        <end position="1450"/>
    </location>
</feature>
<feature type="transmembrane region" description="Helical" evidence="2">
    <location>
        <begin position="111"/>
        <end position="136"/>
    </location>
</feature>
<dbReference type="Gene3D" id="2.60.40.10">
    <property type="entry name" value="Immunoglobulins"/>
    <property type="match status" value="5"/>
</dbReference>
<dbReference type="PROSITE" id="PS50093">
    <property type="entry name" value="PKD"/>
    <property type="match status" value="1"/>
</dbReference>
<dbReference type="SUPFAM" id="SSF49299">
    <property type="entry name" value="PKD domain"/>
    <property type="match status" value="4"/>
</dbReference>
<gene>
    <name evidence="5" type="ORF">ACD_2C00061G0007</name>
</gene>
<evidence type="ECO:0000256" key="3">
    <source>
        <dbReference type="SAM" id="SignalP"/>
    </source>
</evidence>
<feature type="transmembrane region" description="Helical" evidence="2">
    <location>
        <begin position="72"/>
        <end position="90"/>
    </location>
</feature>
<feature type="signal peptide" evidence="3">
    <location>
        <begin position="1"/>
        <end position="24"/>
    </location>
</feature>
<organism evidence="5">
    <name type="scientific">uncultured bacterium</name>
    <name type="common">gcode 4</name>
    <dbReference type="NCBI Taxonomy" id="1234023"/>
    <lineage>
        <taxon>Bacteria</taxon>
        <taxon>environmental samples</taxon>
    </lineage>
</organism>
<keyword evidence="2" id="KW-0472">Membrane</keyword>
<sequence length="1796" mass="206476">MKSNFIKFLALSFTCVASLSFAYAGLFDWVDPDQPYCNNSAECSIDKWTEIVANNVNDVQKNKKFSDYVQDIASYFVMFVAIIGVLFIIYQGSIILSSSGDDGKVKKSKTAIMYVLIWMVLIFLAYPIIKWAIWLVNASKTSFEMPVLIEQTYAYTTNDANTFDESKKKVEILASELERDYKVNGRIGTSNLLMLQTLVNEAMTTFPDDNNFVSNNSIAKNLLISIDVVKKSPDSDTKITELAKSLKEFLTNIKIPTISAKITATPQSGSAPLSVTLRASDAVDPSGVLIPQWNYVWWIKQPTWRKVLWTGPSINYTFKEEKNYIVNLDIVSASRNSKWKTDVLPFSWNTKVDVLPSVGNIYFYINGINVSDMERFKITPNIWKAWLIIDASASQPASWSKFAKTFWNFWNWNSFSYDLYPRIEKQYYVNEWNYSISLKLVTNEWKEISKNLYLEVRDPVASIKTDKSTWFVWDDFKFNVNTAFMEGVLNYEWKIIELWWSQTLFSSSKENISYKFKKTGKYAVRLKSTSPSGKEDTDTVVITVESRDPIATFDASVPNTETPNVVKLNASQSFDPDTFDNSKLSFSWQVDGQKIELERPSRNWTVGYYTFDTEWAHKISLDISNPDGKTASVNRDVTVNSLLSIKMNFSPKIVKNWTPISIIADSKEATAFEWNFWDWQTETTNNWRITHIYKKSWTYDLSLTVRGKRSWDSNSITRKVYVSDWVSPFAMMTMKNDSDEVFMTPDACDWNDAFVLDRAKLTTFSANDSTNIDWSTSGLSYSWKYMNKNSSQSQFTYKFDELGCFPITLTVKSQKNWKIDTVKNFVKIENLPPKIAWLTVSAQDINSDPVIVKVSANNPIDDDGVIVSYLWYYYTDSDPEPQDYRVTRLSSTTFVLPRVTWKYYFVLIAEDSNWAKYDTDKETDNKYSIQLSTDNINTPIIKLSADKTSISTWDEINFEATVSDILWKDISDKVEYKWDFDGDWFYDETTTNWKISHKFSVPWNISFKLKVTHKGISNTKYQLVSVKNTLKPNFEYYAIGKKLVLFNTSEWVYSTATWTLWNDITSTNLDSFVYDFKDDDFPSTVNLKVSDGQTSKDIDITVRKDVMNASKISKSSDKLIAFTYPSSEDETVHMTKAGNKLFIHLWESKWWASQFCIDTDVKIDSDLNWTTDDDCDNKWTDSYTSWTPFVIKDFDNSVKERTIKLSISNWTKVIDSKEIKVILDYVQNKSTKDFWDNKDISDSDRKWIEELKTLIKKAPERERLQMMQYLSTLQENWFDDREKTKTVIDFESYINSSSLDPKLKDEFYNLLEWFLVSQSQAKDEVSLAAKVLKSLIPKTNPNYAQIIKNIDEILSHPTNTKLNKDLGKYILDSIKNDDNIPNKDKVIIKSQLLVIIYGSQKDIPAEANAEANQWTGTWGGIMWFISGFVKVVLYIFLWIIILMILLFIYFRFSNKNDNLSFQDFIIEMLLQKSAPPKPQSPKPETPQAPKVDILSQETPAPVQEPIAEAPTVQTQVLSEFDPQTTAPKTSAEPGAWLPDWLKWMSSPETAAPAQEIIEPITEPKPSEDVPAKEAPALGQDADLPSWLKWMDSKELQNEIDEELSWAPAQEPAPTQEPQMPTEAAEPASDLPDWLKWPAETPSSEPMQDIEPKIEETETAEKSEAPSSDLPDWLKSAPAAPDLQIEPEPETVQEQISEKPKDELPDWLKWSASVQQDTQDQPISDLPPESISLNLDEEQEKPQKKPVKKEKKADAPVIEEAIPSEVKAFPKKPSQKQNKETITQNDPKQDDLPDWLK</sequence>
<feature type="compositionally biased region" description="Basic and acidic residues" evidence="1">
    <location>
        <begin position="1649"/>
        <end position="1663"/>
    </location>
</feature>
<feature type="compositionally biased region" description="Basic and acidic residues" evidence="1">
    <location>
        <begin position="1786"/>
        <end position="1796"/>
    </location>
</feature>
<feature type="compositionally biased region" description="Polar residues" evidence="1">
    <location>
        <begin position="1711"/>
        <end position="1721"/>
    </location>
</feature>
<name>K2G6Q2_9BACT</name>
<reference evidence="5" key="1">
    <citation type="journal article" date="2012" name="Science">
        <title>Fermentation, hydrogen, and sulfur metabolism in multiple uncultivated bacterial phyla.</title>
        <authorList>
            <person name="Wrighton K.C."/>
            <person name="Thomas B.C."/>
            <person name="Sharon I."/>
            <person name="Miller C.S."/>
            <person name="Castelle C.J."/>
            <person name="VerBerkmoes N.C."/>
            <person name="Wilkins M.J."/>
            <person name="Hettich R.L."/>
            <person name="Lipton M.S."/>
            <person name="Williams K.H."/>
            <person name="Long P.E."/>
            <person name="Banfield J.F."/>
        </authorList>
    </citation>
    <scope>NUCLEOTIDE SEQUENCE [LARGE SCALE GENOMIC DNA]</scope>
</reference>
<dbReference type="InterPro" id="IPR013783">
    <property type="entry name" value="Ig-like_fold"/>
</dbReference>
<dbReference type="InterPro" id="IPR035986">
    <property type="entry name" value="PKD_dom_sf"/>
</dbReference>
<evidence type="ECO:0000313" key="5">
    <source>
        <dbReference type="EMBL" id="EKE30012.1"/>
    </source>
</evidence>
<protein>
    <recommendedName>
        <fullName evidence="4">PKD domain-containing protein</fullName>
    </recommendedName>
</protein>
<feature type="compositionally biased region" description="Basic and acidic residues" evidence="1">
    <location>
        <begin position="1695"/>
        <end position="1705"/>
    </location>
</feature>
<evidence type="ECO:0000256" key="1">
    <source>
        <dbReference type="SAM" id="MobiDB-lite"/>
    </source>
</evidence>
<feature type="compositionally biased region" description="Low complexity" evidence="1">
    <location>
        <begin position="1606"/>
        <end position="1622"/>
    </location>
</feature>
<proteinExistence type="predicted"/>
<feature type="chain" id="PRO_5017178030" description="PKD domain-containing protein" evidence="3">
    <location>
        <begin position="25"/>
        <end position="1796"/>
    </location>
</feature>
<dbReference type="InterPro" id="IPR000601">
    <property type="entry name" value="PKD_dom"/>
</dbReference>
<accession>K2G6Q2</accession>
<dbReference type="EMBL" id="AMFJ01000061">
    <property type="protein sequence ID" value="EKE30012.1"/>
    <property type="molecule type" value="Genomic_DNA"/>
</dbReference>
<evidence type="ECO:0000259" key="4">
    <source>
        <dbReference type="PROSITE" id="PS50093"/>
    </source>
</evidence>
<keyword evidence="2" id="KW-0812">Transmembrane</keyword>